<dbReference type="Gene3D" id="3.40.47.10">
    <property type="match status" value="1"/>
</dbReference>
<comment type="domain">
    <text evidence="10">The last Arg residue of the ACP-binding site is essential for the weak association between ACP/AcpP and FabH.</text>
</comment>
<comment type="pathway">
    <text evidence="10">Lipid metabolism; fatty acid biosynthesis.</text>
</comment>
<name>A0ABQ5Q3R2_9BACT</name>
<proteinExistence type="inferred from homology"/>
<dbReference type="InterPro" id="IPR013751">
    <property type="entry name" value="ACP_syn_III_N"/>
</dbReference>
<keyword evidence="8 10" id="KW-0511">Multifunctional enzyme</keyword>
<keyword evidence="5 10" id="KW-0276">Fatty acid metabolism</keyword>
<feature type="active site" evidence="10">
    <location>
        <position position="288"/>
    </location>
</feature>
<evidence type="ECO:0000259" key="11">
    <source>
        <dbReference type="Pfam" id="PF08541"/>
    </source>
</evidence>
<sequence>MNRRLLAPVGITATGQCFPPKVVTNDDLSKILDTNDEWIRTRTGIRERRWVEPGTGASHLGAPALKMALENRGIKASDLDLILVTTVTPDTLFPATACRIQDMVGATNAFGFDLNAACSGFLYALTTASSLVAAGGIKRAAVVGVDIMSTIINKEDRTTAVLFGDGAGAVIVERVEEGLGILDFEHKVDGSGGCFLYMPAGGSLKPATAETVANKEHTIHQAGSEVFKNAVREMADNSRLLLDRNGLKGEDLKLFVPHQANIRIMDAAAKRLELDPARMMVNIDRYANTTTATIPTALHQAVEEKRLAKGDHVILSAFGAGFTWGSTLLRWAY</sequence>
<keyword evidence="6 10" id="KW-0443">Lipid metabolism</keyword>
<comment type="caution">
    <text evidence="13">The sequence shown here is derived from an EMBL/GenBank/DDBJ whole genome shotgun (WGS) entry which is preliminary data.</text>
</comment>
<dbReference type="InterPro" id="IPR004655">
    <property type="entry name" value="FabH"/>
</dbReference>
<dbReference type="CDD" id="cd00830">
    <property type="entry name" value="KAS_III"/>
    <property type="match status" value="1"/>
</dbReference>
<gene>
    <name evidence="10 13" type="primary">fabH</name>
    <name evidence="13" type="ORF">GETHPA_05930</name>
</gene>
<keyword evidence="14" id="KW-1185">Reference proteome</keyword>
<feature type="active site" evidence="10">
    <location>
        <position position="258"/>
    </location>
</feature>
<keyword evidence="2 10" id="KW-0963">Cytoplasm</keyword>
<feature type="region of interest" description="ACP-binding" evidence="10">
    <location>
        <begin position="259"/>
        <end position="263"/>
    </location>
</feature>
<evidence type="ECO:0000256" key="3">
    <source>
        <dbReference type="ARBA" id="ARBA00022516"/>
    </source>
</evidence>
<comment type="catalytic activity">
    <reaction evidence="10">
        <text>malonyl-[ACP] + acetyl-CoA + H(+) = 3-oxobutanoyl-[ACP] + CO2 + CoA</text>
        <dbReference type="Rhea" id="RHEA:12080"/>
        <dbReference type="Rhea" id="RHEA-COMP:9623"/>
        <dbReference type="Rhea" id="RHEA-COMP:9625"/>
        <dbReference type="ChEBI" id="CHEBI:15378"/>
        <dbReference type="ChEBI" id="CHEBI:16526"/>
        <dbReference type="ChEBI" id="CHEBI:57287"/>
        <dbReference type="ChEBI" id="CHEBI:57288"/>
        <dbReference type="ChEBI" id="CHEBI:78449"/>
        <dbReference type="ChEBI" id="CHEBI:78450"/>
        <dbReference type="EC" id="2.3.1.180"/>
    </reaction>
</comment>
<dbReference type="Proteomes" id="UP001165089">
    <property type="component" value="Unassembled WGS sequence"/>
</dbReference>
<dbReference type="EC" id="2.3.1.180" evidence="10"/>
<feature type="domain" description="Beta-ketoacyl-[acyl-carrier-protein] synthase III C-terminal" evidence="11">
    <location>
        <begin position="242"/>
        <end position="331"/>
    </location>
</feature>
<dbReference type="NCBIfam" id="TIGR00747">
    <property type="entry name" value="fabH"/>
    <property type="match status" value="1"/>
</dbReference>
<evidence type="ECO:0000256" key="4">
    <source>
        <dbReference type="ARBA" id="ARBA00022679"/>
    </source>
</evidence>
<dbReference type="PANTHER" id="PTHR34069:SF2">
    <property type="entry name" value="BETA-KETOACYL-[ACYL-CARRIER-PROTEIN] SYNTHASE III"/>
    <property type="match status" value="1"/>
</dbReference>
<evidence type="ECO:0000256" key="5">
    <source>
        <dbReference type="ARBA" id="ARBA00022832"/>
    </source>
</evidence>
<dbReference type="InterPro" id="IPR013747">
    <property type="entry name" value="ACP_syn_III_C"/>
</dbReference>
<evidence type="ECO:0000256" key="2">
    <source>
        <dbReference type="ARBA" id="ARBA00022490"/>
    </source>
</evidence>
<protein>
    <recommendedName>
        <fullName evidence="10">Beta-ketoacyl-[acyl-carrier-protein] synthase III</fullName>
        <shortName evidence="10">Beta-ketoacyl-ACP synthase III</shortName>
        <shortName evidence="10">KAS III</shortName>
        <ecNumber evidence="10">2.3.1.180</ecNumber>
    </recommendedName>
    <alternativeName>
        <fullName evidence="10">3-oxoacyl-[acyl-carrier-protein] synthase 3</fullName>
    </alternativeName>
    <alternativeName>
        <fullName evidence="10">3-oxoacyl-[acyl-carrier-protein] synthase III</fullName>
    </alternativeName>
</protein>
<evidence type="ECO:0000256" key="9">
    <source>
        <dbReference type="ARBA" id="ARBA00023315"/>
    </source>
</evidence>
<dbReference type="PANTHER" id="PTHR34069">
    <property type="entry name" value="3-OXOACYL-[ACYL-CARRIER-PROTEIN] SYNTHASE 3"/>
    <property type="match status" value="1"/>
</dbReference>
<reference evidence="13 14" key="1">
    <citation type="journal article" date="2023" name="Antonie Van Leeuwenhoek">
        <title>Mesoterricola silvestris gen. nov., sp. nov., Mesoterricola sediminis sp. nov., Geothrix oryzae sp. nov., Geothrix edaphica sp. nov., Geothrix rubra sp. nov., and Geothrix limicola sp. nov., six novel members of Acidobacteriota isolated from soils.</title>
        <authorList>
            <person name="Itoh H."/>
            <person name="Sugisawa Y."/>
            <person name="Mise K."/>
            <person name="Xu Z."/>
            <person name="Kuniyasu M."/>
            <person name="Ushijima N."/>
            <person name="Kawano K."/>
            <person name="Kobayashi E."/>
            <person name="Shiratori Y."/>
            <person name="Masuda Y."/>
            <person name="Senoo K."/>
        </authorList>
    </citation>
    <scope>NUCLEOTIDE SEQUENCE [LARGE SCALE GENOMIC DNA]</scope>
    <source>
        <strain evidence="13 14">Red803</strain>
    </source>
</reference>
<dbReference type="NCBIfam" id="NF006829">
    <property type="entry name" value="PRK09352.1"/>
    <property type="match status" value="1"/>
</dbReference>
<comment type="similarity">
    <text evidence="1 10">Belongs to the thiolase-like superfamily. FabH family.</text>
</comment>
<accession>A0ABQ5Q3R2</accession>
<evidence type="ECO:0000313" key="13">
    <source>
        <dbReference type="EMBL" id="GLH69060.1"/>
    </source>
</evidence>
<comment type="subcellular location">
    <subcellularLocation>
        <location evidence="10">Cytoplasm</location>
    </subcellularLocation>
</comment>
<evidence type="ECO:0000259" key="12">
    <source>
        <dbReference type="Pfam" id="PF08545"/>
    </source>
</evidence>
<keyword evidence="7 10" id="KW-0275">Fatty acid biosynthesis</keyword>
<feature type="active site" evidence="10">
    <location>
        <position position="118"/>
    </location>
</feature>
<comment type="function">
    <text evidence="10">Catalyzes the condensation reaction of fatty acid synthesis by the addition to an acyl acceptor of two carbons from malonyl-ACP. Catalyzes the first condensation reaction which initiates fatty acid synthesis and may therefore play a role in governing the total rate of fatty acid production. Possesses both acetoacetyl-ACP synthase and acetyl transacylase activities. Its substrate specificity determines the biosynthesis of branched-chain and/or straight-chain of fatty acids.</text>
</comment>
<evidence type="ECO:0000256" key="10">
    <source>
        <dbReference type="HAMAP-Rule" id="MF_01815"/>
    </source>
</evidence>
<organism evidence="13 14">
    <name type="scientific">Geothrix rubra</name>
    <dbReference type="NCBI Taxonomy" id="2927977"/>
    <lineage>
        <taxon>Bacteria</taxon>
        <taxon>Pseudomonadati</taxon>
        <taxon>Acidobacteriota</taxon>
        <taxon>Holophagae</taxon>
        <taxon>Holophagales</taxon>
        <taxon>Holophagaceae</taxon>
        <taxon>Geothrix</taxon>
    </lineage>
</organism>
<dbReference type="Pfam" id="PF08541">
    <property type="entry name" value="ACP_syn_III_C"/>
    <property type="match status" value="1"/>
</dbReference>
<dbReference type="SUPFAM" id="SSF53901">
    <property type="entry name" value="Thiolase-like"/>
    <property type="match status" value="1"/>
</dbReference>
<evidence type="ECO:0000256" key="6">
    <source>
        <dbReference type="ARBA" id="ARBA00023098"/>
    </source>
</evidence>
<dbReference type="EMBL" id="BSDD01000001">
    <property type="protein sequence ID" value="GLH69060.1"/>
    <property type="molecule type" value="Genomic_DNA"/>
</dbReference>
<keyword evidence="9 10" id="KW-0012">Acyltransferase</keyword>
<dbReference type="HAMAP" id="MF_01815">
    <property type="entry name" value="FabH"/>
    <property type="match status" value="1"/>
</dbReference>
<dbReference type="RefSeq" id="WP_285722823.1">
    <property type="nucleotide sequence ID" value="NZ_BSDD01000001.1"/>
</dbReference>
<dbReference type="Pfam" id="PF08545">
    <property type="entry name" value="ACP_syn_III"/>
    <property type="match status" value="1"/>
</dbReference>
<comment type="subunit">
    <text evidence="10">Homodimer.</text>
</comment>
<feature type="domain" description="Beta-ketoacyl-[acyl-carrier-protein] synthase III N-terminal" evidence="12">
    <location>
        <begin position="112"/>
        <end position="190"/>
    </location>
</feature>
<keyword evidence="3 10" id="KW-0444">Lipid biosynthesis</keyword>
<keyword evidence="4 10" id="KW-0808">Transferase</keyword>
<evidence type="ECO:0000256" key="7">
    <source>
        <dbReference type="ARBA" id="ARBA00023160"/>
    </source>
</evidence>
<evidence type="ECO:0000313" key="14">
    <source>
        <dbReference type="Proteomes" id="UP001165089"/>
    </source>
</evidence>
<evidence type="ECO:0000256" key="1">
    <source>
        <dbReference type="ARBA" id="ARBA00008642"/>
    </source>
</evidence>
<evidence type="ECO:0000256" key="8">
    <source>
        <dbReference type="ARBA" id="ARBA00023268"/>
    </source>
</evidence>
<dbReference type="InterPro" id="IPR016039">
    <property type="entry name" value="Thiolase-like"/>
</dbReference>